<evidence type="ECO:0000313" key="2">
    <source>
        <dbReference type="Proteomes" id="UP000481861"/>
    </source>
</evidence>
<name>A0A7C8HY89_9PLEO</name>
<dbReference type="AlphaFoldDB" id="A0A7C8HY89"/>
<evidence type="ECO:0008006" key="3">
    <source>
        <dbReference type="Google" id="ProtNLM"/>
    </source>
</evidence>
<proteinExistence type="predicted"/>
<dbReference type="EMBL" id="JAADJZ010000042">
    <property type="protein sequence ID" value="KAF2864674.1"/>
    <property type="molecule type" value="Genomic_DNA"/>
</dbReference>
<comment type="caution">
    <text evidence="1">The sequence shown here is derived from an EMBL/GenBank/DDBJ whole genome shotgun (WGS) entry which is preliminary data.</text>
</comment>
<feature type="non-terminal residue" evidence="1">
    <location>
        <position position="61"/>
    </location>
</feature>
<sequence length="61" mass="6667">LLDFVSLRGKHTSAAAAANILQVLLDTSIKLRFLAITTDNAKENKTLSCVIKQQLEAKDIL</sequence>
<dbReference type="Proteomes" id="UP000481861">
    <property type="component" value="Unassembled WGS sequence"/>
</dbReference>
<protein>
    <recommendedName>
        <fullName evidence="3">HAT C-terminal dimerisation domain-containing protein</fullName>
    </recommendedName>
</protein>
<reference evidence="1 2" key="1">
    <citation type="submission" date="2020-01" db="EMBL/GenBank/DDBJ databases">
        <authorList>
            <consortium name="DOE Joint Genome Institute"/>
            <person name="Haridas S."/>
            <person name="Albert R."/>
            <person name="Binder M."/>
            <person name="Bloem J."/>
            <person name="Labutti K."/>
            <person name="Salamov A."/>
            <person name="Andreopoulos B."/>
            <person name="Baker S.E."/>
            <person name="Barry K."/>
            <person name="Bills G."/>
            <person name="Bluhm B.H."/>
            <person name="Cannon C."/>
            <person name="Castanera R."/>
            <person name="Culley D.E."/>
            <person name="Daum C."/>
            <person name="Ezra D."/>
            <person name="Gonzalez J.B."/>
            <person name="Henrissat B."/>
            <person name="Kuo A."/>
            <person name="Liang C."/>
            <person name="Lipzen A."/>
            <person name="Lutzoni F."/>
            <person name="Magnuson J."/>
            <person name="Mondo S."/>
            <person name="Nolan M."/>
            <person name="Ohm R."/>
            <person name="Pangilinan J."/>
            <person name="Park H.-J.H."/>
            <person name="Ramirez L."/>
            <person name="Alfaro M."/>
            <person name="Sun H."/>
            <person name="Tritt A."/>
            <person name="Yoshinaga Y."/>
            <person name="Zwiers L.-H.L."/>
            <person name="Turgeon B.G."/>
            <person name="Goodwin S.B."/>
            <person name="Spatafora J.W."/>
            <person name="Crous P.W."/>
            <person name="Grigoriev I.V."/>
        </authorList>
    </citation>
    <scope>NUCLEOTIDE SEQUENCE [LARGE SCALE GENOMIC DNA]</scope>
    <source>
        <strain evidence="1 2">CBS 611.86</strain>
    </source>
</reference>
<gene>
    <name evidence="1" type="ORF">BDV95DRAFT_442399</name>
</gene>
<organism evidence="1 2">
    <name type="scientific">Massariosphaeria phaeospora</name>
    <dbReference type="NCBI Taxonomy" id="100035"/>
    <lineage>
        <taxon>Eukaryota</taxon>
        <taxon>Fungi</taxon>
        <taxon>Dikarya</taxon>
        <taxon>Ascomycota</taxon>
        <taxon>Pezizomycotina</taxon>
        <taxon>Dothideomycetes</taxon>
        <taxon>Pleosporomycetidae</taxon>
        <taxon>Pleosporales</taxon>
        <taxon>Pleosporales incertae sedis</taxon>
        <taxon>Massariosphaeria</taxon>
    </lineage>
</organism>
<accession>A0A7C8HY89</accession>
<feature type="non-terminal residue" evidence="1">
    <location>
        <position position="1"/>
    </location>
</feature>
<dbReference type="OrthoDB" id="2976890at2759"/>
<evidence type="ECO:0000313" key="1">
    <source>
        <dbReference type="EMBL" id="KAF2864674.1"/>
    </source>
</evidence>
<keyword evidence="2" id="KW-1185">Reference proteome</keyword>